<keyword evidence="1" id="KW-0511">Multifunctional enzyme</keyword>
<organism evidence="4">
    <name type="scientific">Nicotiana tabacum</name>
    <name type="common">Common tobacco</name>
    <dbReference type="NCBI Taxonomy" id="4097"/>
    <lineage>
        <taxon>Eukaryota</taxon>
        <taxon>Viridiplantae</taxon>
        <taxon>Streptophyta</taxon>
        <taxon>Embryophyta</taxon>
        <taxon>Tracheophyta</taxon>
        <taxon>Spermatophyta</taxon>
        <taxon>Magnoliopsida</taxon>
        <taxon>eudicotyledons</taxon>
        <taxon>Gunneridae</taxon>
        <taxon>Pentapetalae</taxon>
        <taxon>asterids</taxon>
        <taxon>lamiids</taxon>
        <taxon>Solanales</taxon>
        <taxon>Solanaceae</taxon>
        <taxon>Nicotianoideae</taxon>
        <taxon>Nicotianeae</taxon>
        <taxon>Nicotiana</taxon>
    </lineage>
</organism>
<dbReference type="InterPro" id="IPR012337">
    <property type="entry name" value="RNaseH-like_sf"/>
</dbReference>
<dbReference type="Gene3D" id="2.40.50.40">
    <property type="match status" value="1"/>
</dbReference>
<feature type="domain" description="Reverse transcriptase" evidence="2">
    <location>
        <begin position="1"/>
        <end position="82"/>
    </location>
</feature>
<dbReference type="Pfam" id="PF00385">
    <property type="entry name" value="Chromo"/>
    <property type="match status" value="1"/>
</dbReference>
<dbReference type="SMR" id="A0A1S4A3D8"/>
<dbReference type="OrthoDB" id="2013610at2759"/>
<feature type="domain" description="Integrase catalytic" evidence="3">
    <location>
        <begin position="327"/>
        <end position="491"/>
    </location>
</feature>
<dbReference type="InterPro" id="IPR023780">
    <property type="entry name" value="Chromo_domain"/>
</dbReference>
<dbReference type="KEGG" id="nta:107793286"/>
<protein>
    <submittedName>
        <fullName evidence="4">Uncharacterized protein</fullName>
    </submittedName>
</protein>
<dbReference type="Gene3D" id="3.10.20.370">
    <property type="match status" value="1"/>
</dbReference>
<dbReference type="InterPro" id="IPR036397">
    <property type="entry name" value="RNaseH_sf"/>
</dbReference>
<dbReference type="FunFam" id="3.30.70.270:FF:000020">
    <property type="entry name" value="Transposon Tf2-6 polyprotein-like Protein"/>
    <property type="match status" value="1"/>
</dbReference>
<dbReference type="InterPro" id="IPR000477">
    <property type="entry name" value="RT_dom"/>
</dbReference>
<dbReference type="CDD" id="cd09274">
    <property type="entry name" value="RNase_HI_RT_Ty3"/>
    <property type="match status" value="1"/>
</dbReference>
<sequence>MPFGLTNAPATFQALMHTVFSPYLRKFVLVFFDDILIYSVSLEDHVNHLQIVFDVLRANRLFTKQSKCRFAQASIEYLGHVISGKGVRTDRAKVAAMINRPPPKSIKELRGFLGLTGYYRRFIKNFALISRPLTHLLLKGAFEWNENATKSFEELKTVMTQAPVLALPNFSEPFVVEVDTSGLGVGAVLSQNGRPIAFLSQALSPRHLGLSTYEKELIALLMAVEKWRHYLQSNHFVIKTDHFSLKYLSEQRITISLQQKGIIKLLGLSYEIQYKKGVENLAADALSQEGSKPRLSPSLAKDVKSYVQTCEVCQRNKGEQVAYPGLLQPLPLPDKAWEHLAMDFIEGLPKSQGKEMILVVIDRYTKYSHFFALTHPYSASQIAQVFVDNICKLHGVPCSIVSDRDPLFSSLFWKELFSQLQEKLRFSSAYHPQSDGQSERLNRCLETYLRCMTGHKPTDWSKWLPLAEFWYNTNFHSTIGMTPFKALYGYDPPLPTFELICQSKVESVDQMLKNRQLMVKALRENLLKAQSRMKQQADSKRSERSFEVGDMVYLKLQPYRQISIAVRKSLKLAAKFYGPYKVIRKIGAVAYELELPPGSRIHPVFHVSQLKKKVGDRIVPSIDPPYCSDNGQIRVEPVAILEHRMVKKGNRAAAKVLVQWANLSPEEATWEDYNFLKSQFPEFKP</sequence>
<evidence type="ECO:0000259" key="2">
    <source>
        <dbReference type="PROSITE" id="PS50878"/>
    </source>
</evidence>
<evidence type="ECO:0000256" key="1">
    <source>
        <dbReference type="ARBA" id="ARBA00023268"/>
    </source>
</evidence>
<dbReference type="Gene3D" id="3.30.420.10">
    <property type="entry name" value="Ribonuclease H-like superfamily/Ribonuclease H"/>
    <property type="match status" value="1"/>
</dbReference>
<gene>
    <name evidence="4" type="primary">LOC107793286</name>
</gene>
<dbReference type="InterPro" id="IPR043128">
    <property type="entry name" value="Rev_trsase/Diguanyl_cyclase"/>
</dbReference>
<accession>A0A1S4A3D8</accession>
<dbReference type="Gene3D" id="3.30.70.270">
    <property type="match status" value="2"/>
</dbReference>
<dbReference type="GO" id="GO:0003824">
    <property type="term" value="F:catalytic activity"/>
    <property type="evidence" value="ECO:0007669"/>
    <property type="project" value="UniProtKB-KW"/>
</dbReference>
<name>A0A1S4A3D8_TOBAC</name>
<dbReference type="InterPro" id="IPR050951">
    <property type="entry name" value="Retrovirus_Pol_polyprotein"/>
</dbReference>
<dbReference type="OMA" id="HRIASCI"/>
<dbReference type="Pfam" id="PF17919">
    <property type="entry name" value="RT_RNaseH_2"/>
    <property type="match status" value="1"/>
</dbReference>
<dbReference type="Pfam" id="PF00078">
    <property type="entry name" value="RVT_1"/>
    <property type="match status" value="1"/>
</dbReference>
<evidence type="ECO:0000313" key="4">
    <source>
        <dbReference type="RefSeq" id="XP_016471099.1"/>
    </source>
</evidence>
<dbReference type="SUPFAM" id="SSF54160">
    <property type="entry name" value="Chromo domain-like"/>
    <property type="match status" value="1"/>
</dbReference>
<proteinExistence type="predicted"/>
<dbReference type="GO" id="GO:0003676">
    <property type="term" value="F:nucleic acid binding"/>
    <property type="evidence" value="ECO:0007669"/>
    <property type="project" value="InterPro"/>
</dbReference>
<dbReference type="FunFam" id="3.30.420.10:FF:000032">
    <property type="entry name" value="Retrovirus-related Pol polyprotein from transposon 297-like Protein"/>
    <property type="match status" value="1"/>
</dbReference>
<dbReference type="PaxDb" id="4097-A0A1S4A3D8"/>
<dbReference type="PANTHER" id="PTHR37984:SF5">
    <property type="entry name" value="PROTEIN NYNRIN-LIKE"/>
    <property type="match status" value="1"/>
</dbReference>
<dbReference type="STRING" id="4097.A0A1S4A3D8"/>
<dbReference type="SUPFAM" id="SSF56672">
    <property type="entry name" value="DNA/RNA polymerases"/>
    <property type="match status" value="1"/>
</dbReference>
<dbReference type="InterPro" id="IPR043502">
    <property type="entry name" value="DNA/RNA_pol_sf"/>
</dbReference>
<dbReference type="InterPro" id="IPR001584">
    <property type="entry name" value="Integrase_cat-core"/>
</dbReference>
<evidence type="ECO:0000259" key="3">
    <source>
        <dbReference type="PROSITE" id="PS50994"/>
    </source>
</evidence>
<dbReference type="RefSeq" id="XP_016471099.1">
    <property type="nucleotide sequence ID" value="XM_016615613.1"/>
</dbReference>
<dbReference type="InterPro" id="IPR056924">
    <property type="entry name" value="SH3_Tf2-1"/>
</dbReference>
<dbReference type="Pfam" id="PF24626">
    <property type="entry name" value="SH3_Tf2-1"/>
    <property type="match status" value="1"/>
</dbReference>
<dbReference type="PROSITE" id="PS50878">
    <property type="entry name" value="RT_POL"/>
    <property type="match status" value="1"/>
</dbReference>
<dbReference type="CDD" id="cd01647">
    <property type="entry name" value="RT_LTR"/>
    <property type="match status" value="1"/>
</dbReference>
<dbReference type="InterPro" id="IPR041577">
    <property type="entry name" value="RT_RNaseH_2"/>
</dbReference>
<dbReference type="PANTHER" id="PTHR37984">
    <property type="entry name" value="PROTEIN CBG26694"/>
    <property type="match status" value="1"/>
</dbReference>
<dbReference type="InterPro" id="IPR016197">
    <property type="entry name" value="Chromo-like_dom_sf"/>
</dbReference>
<dbReference type="SUPFAM" id="SSF53098">
    <property type="entry name" value="Ribonuclease H-like"/>
    <property type="match status" value="1"/>
</dbReference>
<dbReference type="PROSITE" id="PS50994">
    <property type="entry name" value="INTEGRASE"/>
    <property type="match status" value="1"/>
</dbReference>
<dbReference type="AlphaFoldDB" id="A0A1S4A3D8"/>
<dbReference type="GO" id="GO:0015074">
    <property type="term" value="P:DNA integration"/>
    <property type="evidence" value="ECO:0007669"/>
    <property type="project" value="InterPro"/>
</dbReference>
<reference evidence="4" key="1">
    <citation type="submission" date="2025-08" db="UniProtKB">
        <authorList>
            <consortium name="RefSeq"/>
        </authorList>
    </citation>
    <scope>IDENTIFICATION</scope>
</reference>
<dbReference type="FunFam" id="3.30.70.270:FF:000003">
    <property type="entry name" value="Transposon Ty3-G Gag-Pol polyprotein"/>
    <property type="match status" value="1"/>
</dbReference>